<keyword evidence="2" id="KW-1003">Cell membrane</keyword>
<dbReference type="Proteomes" id="UP000198210">
    <property type="component" value="Chromosome I"/>
</dbReference>
<keyword evidence="3 6" id="KW-0812">Transmembrane</keyword>
<dbReference type="InterPro" id="IPR011701">
    <property type="entry name" value="MFS"/>
</dbReference>
<evidence type="ECO:0000256" key="6">
    <source>
        <dbReference type="SAM" id="Phobius"/>
    </source>
</evidence>
<accession>A0A1C5J1L5</accession>
<keyword evidence="9" id="KW-1185">Reference proteome</keyword>
<gene>
    <name evidence="8" type="ORF">GA0074704_4001</name>
</gene>
<evidence type="ECO:0000313" key="8">
    <source>
        <dbReference type="EMBL" id="SCG64171.1"/>
    </source>
</evidence>
<evidence type="ECO:0000256" key="1">
    <source>
        <dbReference type="ARBA" id="ARBA00004651"/>
    </source>
</evidence>
<dbReference type="PANTHER" id="PTHR43124">
    <property type="entry name" value="PURINE EFFLUX PUMP PBUE"/>
    <property type="match status" value="1"/>
</dbReference>
<dbReference type="GO" id="GO:0005886">
    <property type="term" value="C:plasma membrane"/>
    <property type="evidence" value="ECO:0007669"/>
    <property type="project" value="UniProtKB-SubCell"/>
</dbReference>
<keyword evidence="5 6" id="KW-0472">Membrane</keyword>
<feature type="transmembrane region" description="Helical" evidence="6">
    <location>
        <begin position="209"/>
        <end position="230"/>
    </location>
</feature>
<keyword evidence="4 6" id="KW-1133">Transmembrane helix</keyword>
<dbReference type="InterPro" id="IPR036259">
    <property type="entry name" value="MFS_trans_sf"/>
</dbReference>
<evidence type="ECO:0000256" key="5">
    <source>
        <dbReference type="ARBA" id="ARBA00023136"/>
    </source>
</evidence>
<dbReference type="SUPFAM" id="SSF103473">
    <property type="entry name" value="MFS general substrate transporter"/>
    <property type="match status" value="1"/>
</dbReference>
<dbReference type="CDD" id="cd17324">
    <property type="entry name" value="MFS_NepI_like"/>
    <property type="match status" value="1"/>
</dbReference>
<dbReference type="PANTHER" id="PTHR43124:SF3">
    <property type="entry name" value="CHLORAMPHENICOL EFFLUX PUMP RV0191"/>
    <property type="match status" value="1"/>
</dbReference>
<evidence type="ECO:0000256" key="2">
    <source>
        <dbReference type="ARBA" id="ARBA00022475"/>
    </source>
</evidence>
<sequence length="394" mass="39497">MAGTTTDGVRRVTVLLALALSAFLFNTTENLPIGLLPLIAADLDVPLPWVGWLVGGYGLAVAAVSLPLARWTRDVPRRWLLGGVLAVLAGATLVGALTGAYPVLLGARIATAVAQALFWAVTAPVAVGLFSPTVRGRVVAVMSVGGSLATVAGVPAGTWLGQHDGWRLPFLLVAAAALVTLLLVVALLPTTAPERSHGAYAQAPHAGRFAVLLVVTAVSVTGMFTGFTYVTQLVAGRSAVTAVGALLAVFGVAGIAGVALVGRVVDRRPRAALAVTVGGQALALLGLGLFTAPGALVVLLAVLGATAVPVFLVTQTRVFQVSPGRTELGLASNSATFNVGIAAGALLGGQVLSRLGVAATFVTGGLLTAVALAVALAEPALTGRRTVHSAAPAR</sequence>
<evidence type="ECO:0000256" key="4">
    <source>
        <dbReference type="ARBA" id="ARBA00022989"/>
    </source>
</evidence>
<dbReference type="EMBL" id="LT607751">
    <property type="protein sequence ID" value="SCG64171.1"/>
    <property type="molecule type" value="Genomic_DNA"/>
</dbReference>
<dbReference type="AlphaFoldDB" id="A0A1C5J1L5"/>
<dbReference type="InterPro" id="IPR020846">
    <property type="entry name" value="MFS_dom"/>
</dbReference>
<dbReference type="InterPro" id="IPR050189">
    <property type="entry name" value="MFS_Efflux_Transporters"/>
</dbReference>
<evidence type="ECO:0000256" key="3">
    <source>
        <dbReference type="ARBA" id="ARBA00022692"/>
    </source>
</evidence>
<feature type="domain" description="Major facilitator superfamily (MFS) profile" evidence="7">
    <location>
        <begin position="14"/>
        <end position="383"/>
    </location>
</feature>
<organism evidence="8 9">
    <name type="scientific">Micromonospora siamensis</name>
    <dbReference type="NCBI Taxonomy" id="299152"/>
    <lineage>
        <taxon>Bacteria</taxon>
        <taxon>Bacillati</taxon>
        <taxon>Actinomycetota</taxon>
        <taxon>Actinomycetes</taxon>
        <taxon>Micromonosporales</taxon>
        <taxon>Micromonosporaceae</taxon>
        <taxon>Micromonospora</taxon>
    </lineage>
</organism>
<reference evidence="8 9" key="1">
    <citation type="submission" date="2016-06" db="EMBL/GenBank/DDBJ databases">
        <authorList>
            <person name="Kjaerup R.B."/>
            <person name="Dalgaard T.S."/>
            <person name="Juul-Madsen H.R."/>
        </authorList>
    </citation>
    <scope>NUCLEOTIDE SEQUENCE [LARGE SCALE GENOMIC DNA]</scope>
    <source>
        <strain evidence="8 9">DSM 45097</strain>
    </source>
</reference>
<proteinExistence type="predicted"/>
<dbReference type="PROSITE" id="PS50850">
    <property type="entry name" value="MFS"/>
    <property type="match status" value="1"/>
</dbReference>
<evidence type="ECO:0000313" key="9">
    <source>
        <dbReference type="Proteomes" id="UP000198210"/>
    </source>
</evidence>
<dbReference type="Gene3D" id="1.20.1250.20">
    <property type="entry name" value="MFS general substrate transporter like domains"/>
    <property type="match status" value="1"/>
</dbReference>
<feature type="transmembrane region" description="Helical" evidence="6">
    <location>
        <begin position="109"/>
        <end position="131"/>
    </location>
</feature>
<feature type="transmembrane region" description="Helical" evidence="6">
    <location>
        <begin position="49"/>
        <end position="68"/>
    </location>
</feature>
<dbReference type="GO" id="GO:0022857">
    <property type="term" value="F:transmembrane transporter activity"/>
    <property type="evidence" value="ECO:0007669"/>
    <property type="project" value="InterPro"/>
</dbReference>
<name>A0A1C5J1L5_9ACTN</name>
<feature type="transmembrane region" description="Helical" evidence="6">
    <location>
        <begin position="358"/>
        <end position="377"/>
    </location>
</feature>
<protein>
    <submittedName>
        <fullName evidence="8">Predicted arabinose efflux permease, MFS family</fullName>
    </submittedName>
</protein>
<comment type="subcellular location">
    <subcellularLocation>
        <location evidence="1">Cell membrane</location>
        <topology evidence="1">Multi-pass membrane protein</topology>
    </subcellularLocation>
</comment>
<feature type="transmembrane region" description="Helical" evidence="6">
    <location>
        <begin position="242"/>
        <end position="265"/>
    </location>
</feature>
<feature type="transmembrane region" description="Helical" evidence="6">
    <location>
        <begin position="138"/>
        <end position="160"/>
    </location>
</feature>
<feature type="transmembrane region" description="Helical" evidence="6">
    <location>
        <begin position="166"/>
        <end position="188"/>
    </location>
</feature>
<feature type="transmembrane region" description="Helical" evidence="6">
    <location>
        <begin position="80"/>
        <end position="103"/>
    </location>
</feature>
<dbReference type="RefSeq" id="WP_088973830.1">
    <property type="nucleotide sequence ID" value="NZ_JBHLYF010000005.1"/>
</dbReference>
<dbReference type="Pfam" id="PF07690">
    <property type="entry name" value="MFS_1"/>
    <property type="match status" value="1"/>
</dbReference>
<evidence type="ECO:0000259" key="7">
    <source>
        <dbReference type="PROSITE" id="PS50850"/>
    </source>
</evidence>